<feature type="region of interest" description="Disordered" evidence="1">
    <location>
        <begin position="64"/>
        <end position="84"/>
    </location>
</feature>
<organism evidence="2 3">
    <name type="scientific">Cryptosporangium aurantiacum</name>
    <dbReference type="NCBI Taxonomy" id="134849"/>
    <lineage>
        <taxon>Bacteria</taxon>
        <taxon>Bacillati</taxon>
        <taxon>Actinomycetota</taxon>
        <taxon>Actinomycetes</taxon>
        <taxon>Cryptosporangiales</taxon>
        <taxon>Cryptosporangiaceae</taxon>
        <taxon>Cryptosporangium</taxon>
    </lineage>
</organism>
<evidence type="ECO:0000313" key="2">
    <source>
        <dbReference type="EMBL" id="SHN42740.1"/>
    </source>
</evidence>
<evidence type="ECO:0000256" key="1">
    <source>
        <dbReference type="SAM" id="MobiDB-lite"/>
    </source>
</evidence>
<dbReference type="AlphaFoldDB" id="A0A1M7R9B7"/>
<name>A0A1M7R9B7_9ACTN</name>
<keyword evidence="3" id="KW-1185">Reference proteome</keyword>
<gene>
    <name evidence="2" type="ORF">SAMN05443668_108347</name>
</gene>
<dbReference type="OrthoDB" id="3212362at2"/>
<sequence length="198" mass="22169">MTADDVDLEAVDFLLNQHAQIRAGLREVASAHGPAKAAAFADLRRLITVHETAEQEVLHRRMREFADAEPPPEPRTLRASVDESPLRARPAGLDINALLGQEQHGTELLAELDRLDPASDEFDARFTRLAVEIIAHADHEETEEFPVVRERLDANERLRMGRALRVAEASAPRHPQPATRSTIADRVREAIREVFSSR</sequence>
<protein>
    <recommendedName>
        <fullName evidence="4">Hemerythrin HHE cation binding domain-containing protein</fullName>
    </recommendedName>
</protein>
<evidence type="ECO:0000313" key="3">
    <source>
        <dbReference type="Proteomes" id="UP000184440"/>
    </source>
</evidence>
<dbReference type="STRING" id="134849.SAMN05443668_108347"/>
<evidence type="ECO:0008006" key="4">
    <source>
        <dbReference type="Google" id="ProtNLM"/>
    </source>
</evidence>
<dbReference type="PANTHER" id="PTHR35585">
    <property type="entry name" value="HHE DOMAIN PROTEIN (AFU_ORTHOLOGUE AFUA_4G00730)"/>
    <property type="match status" value="1"/>
</dbReference>
<dbReference type="Proteomes" id="UP000184440">
    <property type="component" value="Unassembled WGS sequence"/>
</dbReference>
<dbReference type="PANTHER" id="PTHR35585:SF1">
    <property type="entry name" value="HHE DOMAIN PROTEIN (AFU_ORTHOLOGUE AFUA_4G00730)"/>
    <property type="match status" value="1"/>
</dbReference>
<dbReference type="EMBL" id="FRCS01000008">
    <property type="protein sequence ID" value="SHN42740.1"/>
    <property type="molecule type" value="Genomic_DNA"/>
</dbReference>
<proteinExistence type="predicted"/>
<dbReference type="RefSeq" id="WP_073260568.1">
    <property type="nucleotide sequence ID" value="NZ_FRCS01000008.1"/>
</dbReference>
<reference evidence="2 3" key="1">
    <citation type="submission" date="2016-11" db="EMBL/GenBank/DDBJ databases">
        <authorList>
            <person name="Jaros S."/>
            <person name="Januszkiewicz K."/>
            <person name="Wedrychowicz H."/>
        </authorList>
    </citation>
    <scope>NUCLEOTIDE SEQUENCE [LARGE SCALE GENOMIC DNA]</scope>
    <source>
        <strain evidence="2 3">DSM 46144</strain>
    </source>
</reference>
<accession>A0A1M7R9B7</accession>